<evidence type="ECO:0000313" key="4">
    <source>
        <dbReference type="Proteomes" id="UP000502415"/>
    </source>
</evidence>
<organism evidence="3 4">
    <name type="scientific">Massilia forsythiae</name>
    <dbReference type="NCBI Taxonomy" id="2728020"/>
    <lineage>
        <taxon>Bacteria</taxon>
        <taxon>Pseudomonadati</taxon>
        <taxon>Pseudomonadota</taxon>
        <taxon>Betaproteobacteria</taxon>
        <taxon>Burkholderiales</taxon>
        <taxon>Oxalobacteraceae</taxon>
        <taxon>Telluria group</taxon>
        <taxon>Massilia</taxon>
    </lineage>
</organism>
<dbReference type="InterPro" id="IPR027051">
    <property type="entry name" value="XdhC_Rossmann_dom"/>
</dbReference>
<feature type="domain" description="XdhC- CoxI" evidence="1">
    <location>
        <begin position="18"/>
        <end position="80"/>
    </location>
</feature>
<proteinExistence type="predicted"/>
<dbReference type="RefSeq" id="WP_169434079.1">
    <property type="nucleotide sequence ID" value="NZ_CP051685.1"/>
</dbReference>
<dbReference type="Gene3D" id="3.40.50.720">
    <property type="entry name" value="NAD(P)-binding Rossmann-like Domain"/>
    <property type="match status" value="1"/>
</dbReference>
<dbReference type="EMBL" id="CP051685">
    <property type="protein sequence ID" value="QJD99182.1"/>
    <property type="molecule type" value="Genomic_DNA"/>
</dbReference>
<dbReference type="InterPro" id="IPR052698">
    <property type="entry name" value="MoCofactor_Util/Proc"/>
</dbReference>
<reference evidence="3 4" key="1">
    <citation type="submission" date="2020-04" db="EMBL/GenBank/DDBJ databases">
        <title>Genome sequencing of novel species.</title>
        <authorList>
            <person name="Heo J."/>
            <person name="Kim S.-J."/>
            <person name="Kim J.-S."/>
            <person name="Hong S.-B."/>
            <person name="Kwon S.-W."/>
        </authorList>
    </citation>
    <scope>NUCLEOTIDE SEQUENCE [LARGE SCALE GENOMIC DNA]</scope>
    <source>
        <strain evidence="3 4">GN2-R2</strain>
    </source>
</reference>
<sequence length="390" mass="40353">MDDWLFAGADGRAAALPEQAVLVTVAHAEGSVPREAGAHLLVGAAAQWGTIGGGHLELRAIERARAMLAEGALAARLERYPLGPGLGQCCGGVVHLAFERVERDELAALAAQVAGRGQDGWRLAALDGSPAAALFDAGGGLLHCGRHAAHARAEHAAAGGAWCGAAAATADAGRAAGAASAAASVPAPIMQHTPQHPPQQGVFPAFDRAGGTHVLRDAAGRRWLADRVAAPHRHVLLFGAGHVGAALVRVLGALPCRVTWVDERADLFPSALPHNVTVEATDTPEAVAAQAAPGAWFLVMTHSHALDQRLAETILQRPGQDWFGLIGSSTKRAQFERRLRERGISQARLDAMACPIGVPGIAGKQPGVIAVAVAAQLLLAWEAIPQLERN</sequence>
<gene>
    <name evidence="3" type="primary">xdhC</name>
    <name evidence="3" type="ORF">HH212_03310</name>
</gene>
<name>A0A7Z2VTJ6_9BURK</name>
<dbReference type="SUPFAM" id="SSF51735">
    <property type="entry name" value="NAD(P)-binding Rossmann-fold domains"/>
    <property type="match status" value="1"/>
</dbReference>
<dbReference type="InterPro" id="IPR003777">
    <property type="entry name" value="XdhC_CoxI"/>
</dbReference>
<dbReference type="InterPro" id="IPR014308">
    <property type="entry name" value="Xanthine_DH_XdhC"/>
</dbReference>
<evidence type="ECO:0000259" key="2">
    <source>
        <dbReference type="Pfam" id="PF13478"/>
    </source>
</evidence>
<evidence type="ECO:0000313" key="3">
    <source>
        <dbReference type="EMBL" id="QJD99182.1"/>
    </source>
</evidence>
<evidence type="ECO:0000259" key="1">
    <source>
        <dbReference type="Pfam" id="PF02625"/>
    </source>
</evidence>
<dbReference type="KEGG" id="mfy:HH212_03310"/>
<dbReference type="Proteomes" id="UP000502415">
    <property type="component" value="Chromosome"/>
</dbReference>
<dbReference type="PANTHER" id="PTHR30388">
    <property type="entry name" value="ALDEHYDE OXIDOREDUCTASE MOLYBDENUM COFACTOR ASSEMBLY PROTEIN"/>
    <property type="match status" value="1"/>
</dbReference>
<dbReference type="AlphaFoldDB" id="A0A7Z2VTJ6"/>
<protein>
    <submittedName>
        <fullName evidence="3">Xanthine dehydrogenase accessory protein XdhC</fullName>
    </submittedName>
</protein>
<keyword evidence="4" id="KW-1185">Reference proteome</keyword>
<dbReference type="Pfam" id="PF13478">
    <property type="entry name" value="XdhC_C"/>
    <property type="match status" value="1"/>
</dbReference>
<accession>A0A7Z2VTJ6</accession>
<dbReference type="PANTHER" id="PTHR30388:SF6">
    <property type="entry name" value="XANTHINE DEHYDROGENASE SUBUNIT A-RELATED"/>
    <property type="match status" value="1"/>
</dbReference>
<dbReference type="Pfam" id="PF02625">
    <property type="entry name" value="XdhC_CoxI"/>
    <property type="match status" value="1"/>
</dbReference>
<feature type="domain" description="XdhC Rossmann" evidence="2">
    <location>
        <begin position="235"/>
        <end position="377"/>
    </location>
</feature>
<dbReference type="InterPro" id="IPR036291">
    <property type="entry name" value="NAD(P)-bd_dom_sf"/>
</dbReference>
<dbReference type="NCBIfam" id="TIGR02964">
    <property type="entry name" value="xanthine_xdhC"/>
    <property type="match status" value="1"/>
</dbReference>